<protein>
    <submittedName>
        <fullName evidence="9">Chemoreceptor McpA</fullName>
    </submittedName>
</protein>
<dbReference type="PROSITE" id="PS50885">
    <property type="entry name" value="HAMP"/>
    <property type="match status" value="2"/>
</dbReference>
<keyword evidence="6" id="KW-0472">Membrane</keyword>
<dbReference type="SMART" id="SM00304">
    <property type="entry name" value="HAMP"/>
    <property type="match status" value="2"/>
</dbReference>
<dbReference type="SMART" id="SM00283">
    <property type="entry name" value="MA"/>
    <property type="match status" value="1"/>
</dbReference>
<keyword evidence="10" id="KW-1185">Reference proteome</keyword>
<comment type="similarity">
    <text evidence="3">Belongs to the methyl-accepting chemotaxis (MCP) protein family.</text>
</comment>
<dbReference type="PROSITE" id="PS50111">
    <property type="entry name" value="CHEMOTAXIS_TRANSDUC_2"/>
    <property type="match status" value="1"/>
</dbReference>
<gene>
    <name evidence="9" type="primary">mcpA</name>
    <name evidence="9" type="ORF">RG540_CH37760</name>
</gene>
<dbReference type="PANTHER" id="PTHR43531">
    <property type="entry name" value="PROTEIN ICFG"/>
    <property type="match status" value="1"/>
</dbReference>
<evidence type="ECO:0000313" key="9">
    <source>
        <dbReference type="EMBL" id="CDN49932.1"/>
    </source>
</evidence>
<dbReference type="PATRIC" id="fig|1028800.3.peg.3829"/>
<dbReference type="GO" id="GO:0006935">
    <property type="term" value="P:chemotaxis"/>
    <property type="evidence" value="ECO:0007669"/>
    <property type="project" value="UniProtKB-KW"/>
</dbReference>
<evidence type="ECO:0000256" key="1">
    <source>
        <dbReference type="ARBA" id="ARBA00004370"/>
    </source>
</evidence>
<proteinExistence type="inferred from homology"/>
<dbReference type="GO" id="GO:0016020">
    <property type="term" value="C:membrane"/>
    <property type="evidence" value="ECO:0007669"/>
    <property type="project" value="UniProtKB-SubCell"/>
</dbReference>
<feature type="region of interest" description="Disordered" evidence="5">
    <location>
        <begin position="688"/>
        <end position="708"/>
    </location>
</feature>
<dbReference type="InterPro" id="IPR003660">
    <property type="entry name" value="HAMP_dom"/>
</dbReference>
<accession>A0A068SUG1</accession>
<feature type="domain" description="HAMP" evidence="8">
    <location>
        <begin position="307"/>
        <end position="360"/>
    </location>
</feature>
<dbReference type="SUPFAM" id="SSF158472">
    <property type="entry name" value="HAMP domain-like"/>
    <property type="match status" value="1"/>
</dbReference>
<dbReference type="Pfam" id="PF00672">
    <property type="entry name" value="HAMP"/>
    <property type="match status" value="1"/>
</dbReference>
<dbReference type="InterPro" id="IPR004089">
    <property type="entry name" value="MCPsignal_dom"/>
</dbReference>
<dbReference type="GO" id="GO:0007165">
    <property type="term" value="P:signal transduction"/>
    <property type="evidence" value="ECO:0007669"/>
    <property type="project" value="UniProtKB-KW"/>
</dbReference>
<dbReference type="RefSeq" id="WP_051909520.1">
    <property type="nucleotide sequence ID" value="NZ_HG938353.1"/>
</dbReference>
<dbReference type="PANTHER" id="PTHR43531:SF11">
    <property type="entry name" value="METHYL-ACCEPTING CHEMOTAXIS PROTEIN 3"/>
    <property type="match status" value="1"/>
</dbReference>
<evidence type="ECO:0000313" key="10">
    <source>
        <dbReference type="Proteomes" id="UP000028181"/>
    </source>
</evidence>
<dbReference type="KEGG" id="ngg:RG540_CH37760"/>
<dbReference type="GO" id="GO:0004888">
    <property type="term" value="F:transmembrane signaling receptor activity"/>
    <property type="evidence" value="ECO:0007669"/>
    <property type="project" value="InterPro"/>
</dbReference>
<dbReference type="GeneID" id="25391828"/>
<reference evidence="10" key="1">
    <citation type="journal article" date="2014" name="BMC Genomics">
        <title>Genome sequencing of two Neorhizobium galegae strains reveals a noeT gene responsible for the unusual acetylation of the nodulation factors.</title>
        <authorList>
            <person name="Osterman J."/>
            <person name="Marsh J."/>
            <person name="Laine P.K."/>
            <person name="Zeng Z."/>
            <person name="Alatalo E."/>
            <person name="Sullivan J.T."/>
            <person name="Young J.P."/>
            <person name="Thomas-Oates J."/>
            <person name="Paulin L."/>
            <person name="Lindstrom K."/>
        </authorList>
    </citation>
    <scope>NUCLEOTIDE SEQUENCE [LARGE SCALE GENOMIC DNA]</scope>
    <source>
        <strain evidence="10">HAMBI 540</strain>
    </source>
</reference>
<evidence type="ECO:0000256" key="5">
    <source>
        <dbReference type="SAM" id="MobiDB-lite"/>
    </source>
</evidence>
<dbReference type="SUPFAM" id="SSF58104">
    <property type="entry name" value="Methyl-accepting chemotaxis protein (MCP) signaling domain"/>
    <property type="match status" value="1"/>
</dbReference>
<dbReference type="AlphaFoldDB" id="A0A068SUG1"/>
<name>A0A068SUG1_NEOGA</name>
<evidence type="ECO:0000256" key="6">
    <source>
        <dbReference type="SAM" id="Phobius"/>
    </source>
</evidence>
<dbReference type="SUPFAM" id="SSF103190">
    <property type="entry name" value="Sensory domain-like"/>
    <property type="match status" value="1"/>
</dbReference>
<feature type="transmembrane region" description="Helical" evidence="6">
    <location>
        <begin position="283"/>
        <end position="306"/>
    </location>
</feature>
<keyword evidence="6" id="KW-0812">Transmembrane</keyword>
<dbReference type="InterPro" id="IPR004090">
    <property type="entry name" value="Chemotax_Me-accpt_rcpt"/>
</dbReference>
<dbReference type="eggNOG" id="COG0840">
    <property type="taxonomic scope" value="Bacteria"/>
</dbReference>
<feature type="domain" description="Methyl-accepting transducer" evidence="7">
    <location>
        <begin position="445"/>
        <end position="674"/>
    </location>
</feature>
<evidence type="ECO:0000259" key="7">
    <source>
        <dbReference type="PROSITE" id="PS50111"/>
    </source>
</evidence>
<evidence type="ECO:0000259" key="8">
    <source>
        <dbReference type="PROSITE" id="PS50885"/>
    </source>
</evidence>
<keyword evidence="6" id="KW-1133">Transmembrane helix</keyword>
<dbReference type="InterPro" id="IPR051310">
    <property type="entry name" value="MCP_chemotaxis"/>
</dbReference>
<dbReference type="CDD" id="cd11386">
    <property type="entry name" value="MCP_signal"/>
    <property type="match status" value="1"/>
</dbReference>
<dbReference type="HOGENOM" id="CLU_000445_107_12_5"/>
<dbReference type="FunFam" id="1.10.287.950:FF:000001">
    <property type="entry name" value="Methyl-accepting chemotaxis sensory transducer"/>
    <property type="match status" value="1"/>
</dbReference>
<feature type="domain" description="HAMP" evidence="8">
    <location>
        <begin position="396"/>
        <end position="440"/>
    </location>
</feature>
<evidence type="ECO:0000256" key="4">
    <source>
        <dbReference type="PROSITE-ProRule" id="PRU00284"/>
    </source>
</evidence>
<keyword evidence="4" id="KW-0807">Transducer</keyword>
<dbReference type="EMBL" id="HG938353">
    <property type="protein sequence ID" value="CDN49932.1"/>
    <property type="molecule type" value="Genomic_DNA"/>
</dbReference>
<dbReference type="Gene3D" id="6.10.340.10">
    <property type="match status" value="1"/>
</dbReference>
<dbReference type="CDD" id="cd06225">
    <property type="entry name" value="HAMP"/>
    <property type="match status" value="1"/>
</dbReference>
<organism evidence="9 10">
    <name type="scientific">Neorhizobium galegae bv. orientalis str. HAMBI 540</name>
    <dbReference type="NCBI Taxonomy" id="1028800"/>
    <lineage>
        <taxon>Bacteria</taxon>
        <taxon>Pseudomonadati</taxon>
        <taxon>Pseudomonadota</taxon>
        <taxon>Alphaproteobacteria</taxon>
        <taxon>Hyphomicrobiales</taxon>
        <taxon>Rhizobiaceae</taxon>
        <taxon>Rhizobium/Agrobacterium group</taxon>
        <taxon>Neorhizobium</taxon>
    </lineage>
</organism>
<dbReference type="InterPro" id="IPR029150">
    <property type="entry name" value="dCache_3"/>
</dbReference>
<keyword evidence="9" id="KW-0675">Receptor</keyword>
<comment type="subcellular location">
    <subcellularLocation>
        <location evidence="1">Membrane</location>
    </subcellularLocation>
</comment>
<dbReference type="Gene3D" id="1.10.287.950">
    <property type="entry name" value="Methyl-accepting chemotaxis protein"/>
    <property type="match status" value="1"/>
</dbReference>
<sequence length="708" mass="74070">MNEISIRKPLSRRLTFFGFAAVLFASVVIGGLAWERQSSMTEQALQTELDSDLAVIQDDMAAQGRAASALALTIASLPETSPLILANDRQGLLSRYASMKSVKDASGLEMITFSTAAADAVARVHDPDVFGDNIKARRKMVATSLSDKKLVVGIETGRTAVSLFATAPVVTDGKVVGVVDVGLKLVDAYFSRLTKEANAYVALYTKGADKFDKQASTFGGEPILSGAELQEAYDKGSVRRYADIGGKHYAVEAVPLLDFSGTKVGVLEIASDITPLVTASETALWMTALGTVAVSILSLIGFLIFARSLGGTVRRLTVTMAKLAAGDLSAKVEGQERQDEIGAMARAVQVFKASAEENVRLEHQASEAREAQEHQRQRQSAIDSAKGEDLRAFVYAIEEGFNQLAGGDLTVRMDGAVAAEFEPIRAKFNSSVGNLEEAIGSVVGAVGTIRAGLQEISIASNDLAKRTEQQAASLEETVAALGQVTSAVNDSAGGASRAQGVASLAQQKAQRGGEIVASAVAAMAAIEGSAEQISRIIGVIDDIAFQTNLLALNAGVEAARAGEAGRGFAVVAQEVRGLAQRSADAAKEIKTLISTSSAQVKQGVELVTASGKSLDDIVGEVAQMSTFVNTISSSTSEQAMSLREVAASADQMDKVTQQNAAMVEETTAAAQSLTQETDSLADMMARFKTNGGAPSQTYASGGYRSRAA</sequence>
<dbReference type="Pfam" id="PF00015">
    <property type="entry name" value="MCPsignal"/>
    <property type="match status" value="1"/>
</dbReference>
<dbReference type="OrthoDB" id="1776073at2"/>
<dbReference type="PRINTS" id="PR00260">
    <property type="entry name" value="CHEMTRNSDUCR"/>
</dbReference>
<evidence type="ECO:0000256" key="2">
    <source>
        <dbReference type="ARBA" id="ARBA00022500"/>
    </source>
</evidence>
<dbReference type="InterPro" id="IPR029151">
    <property type="entry name" value="Sensor-like_sf"/>
</dbReference>
<evidence type="ECO:0000256" key="3">
    <source>
        <dbReference type="ARBA" id="ARBA00029447"/>
    </source>
</evidence>
<dbReference type="Proteomes" id="UP000028181">
    <property type="component" value="Chromosome I"/>
</dbReference>
<keyword evidence="2" id="KW-0145">Chemotaxis</keyword>
<dbReference type="Pfam" id="PF14827">
    <property type="entry name" value="dCache_3"/>
    <property type="match status" value="1"/>
</dbReference>